<evidence type="ECO:0000256" key="3">
    <source>
        <dbReference type="ARBA" id="ARBA00043265"/>
    </source>
</evidence>
<dbReference type="InterPro" id="IPR003598">
    <property type="entry name" value="Ig_sub2"/>
</dbReference>
<dbReference type="SUPFAM" id="SSF48726">
    <property type="entry name" value="Immunoglobulin"/>
    <property type="match status" value="2"/>
</dbReference>
<dbReference type="AlphaFoldDB" id="A0A8C9Q1R7"/>
<dbReference type="Ensembl" id="ENSSDAT00000017743.1">
    <property type="protein sequence ID" value="ENSSDAP00000015633.1"/>
    <property type="gene ID" value="ENSSDAG00000014088.1"/>
</dbReference>
<dbReference type="GO" id="GO:0005576">
    <property type="term" value="C:extracellular region"/>
    <property type="evidence" value="ECO:0007669"/>
    <property type="project" value="UniProtKB-ARBA"/>
</dbReference>
<dbReference type="InterPro" id="IPR013783">
    <property type="entry name" value="Ig-like_fold"/>
</dbReference>
<keyword evidence="2" id="KW-1064">Adaptive immunity</keyword>
<feature type="domain" description="Ig-like" evidence="4">
    <location>
        <begin position="127"/>
        <end position="224"/>
    </location>
</feature>
<evidence type="ECO:0000313" key="6">
    <source>
        <dbReference type="Proteomes" id="UP000694422"/>
    </source>
</evidence>
<dbReference type="PANTHER" id="PTHR23267">
    <property type="entry name" value="IMMUNOGLOBULIN LIGHT CHAIN"/>
    <property type="match status" value="1"/>
</dbReference>
<dbReference type="InterPro" id="IPR013106">
    <property type="entry name" value="Ig_V-set"/>
</dbReference>
<organism evidence="5 6">
    <name type="scientific">Spermophilus dauricus</name>
    <name type="common">Daurian ground squirrel</name>
    <dbReference type="NCBI Taxonomy" id="99837"/>
    <lineage>
        <taxon>Eukaryota</taxon>
        <taxon>Metazoa</taxon>
        <taxon>Chordata</taxon>
        <taxon>Craniata</taxon>
        <taxon>Vertebrata</taxon>
        <taxon>Euteleostomi</taxon>
        <taxon>Mammalia</taxon>
        <taxon>Eutheria</taxon>
        <taxon>Euarchontoglires</taxon>
        <taxon>Glires</taxon>
        <taxon>Rodentia</taxon>
        <taxon>Sciuromorpha</taxon>
        <taxon>Sciuridae</taxon>
        <taxon>Xerinae</taxon>
        <taxon>Marmotini</taxon>
        <taxon>Spermophilus</taxon>
    </lineage>
</organism>
<protein>
    <recommendedName>
        <fullName evidence="4">Ig-like domain-containing protein</fullName>
    </recommendedName>
</protein>
<dbReference type="SMART" id="SM00406">
    <property type="entry name" value="IGv"/>
    <property type="match status" value="2"/>
</dbReference>
<dbReference type="GO" id="GO:0005886">
    <property type="term" value="C:plasma membrane"/>
    <property type="evidence" value="ECO:0007669"/>
    <property type="project" value="UniProtKB-ARBA"/>
</dbReference>
<accession>A0A8C9Q1R7</accession>
<feature type="domain" description="Ig-like" evidence="4">
    <location>
        <begin position="5"/>
        <end position="102"/>
    </location>
</feature>
<dbReference type="InterPro" id="IPR003599">
    <property type="entry name" value="Ig_sub"/>
</dbReference>
<dbReference type="InterPro" id="IPR050150">
    <property type="entry name" value="IgV_Light_Chain"/>
</dbReference>
<keyword evidence="3" id="KW-1280">Immunoglobulin</keyword>
<dbReference type="GO" id="GO:0002250">
    <property type="term" value="P:adaptive immune response"/>
    <property type="evidence" value="ECO:0007669"/>
    <property type="project" value="UniProtKB-KW"/>
</dbReference>
<reference evidence="5" key="2">
    <citation type="submission" date="2025-09" db="UniProtKB">
        <authorList>
            <consortium name="Ensembl"/>
        </authorList>
    </citation>
    <scope>IDENTIFICATION</scope>
</reference>
<keyword evidence="6" id="KW-1185">Reference proteome</keyword>
<dbReference type="Pfam" id="PF07686">
    <property type="entry name" value="V-set"/>
    <property type="match status" value="2"/>
</dbReference>
<dbReference type="SMART" id="SM00409">
    <property type="entry name" value="IG"/>
    <property type="match status" value="2"/>
</dbReference>
<reference evidence="5" key="1">
    <citation type="submission" date="2025-08" db="UniProtKB">
        <authorList>
            <consortium name="Ensembl"/>
        </authorList>
    </citation>
    <scope>IDENTIFICATION</scope>
</reference>
<proteinExistence type="predicted"/>
<dbReference type="FunFam" id="2.60.40.10:FF:000212">
    <property type="entry name" value="Immunoglobulin kappa chain variable 12-38"/>
    <property type="match status" value="2"/>
</dbReference>
<evidence type="ECO:0000313" key="5">
    <source>
        <dbReference type="Ensembl" id="ENSSDAP00000015633.1"/>
    </source>
</evidence>
<name>A0A8C9Q1R7_SPEDA</name>
<dbReference type="InterPro" id="IPR036179">
    <property type="entry name" value="Ig-like_dom_sf"/>
</dbReference>
<dbReference type="Gene3D" id="2.60.40.10">
    <property type="entry name" value="Immunoglobulins"/>
    <property type="match status" value="2"/>
</dbReference>
<sequence length="236" mass="25034">MQCDIMMTQSPSSLSASPGDKVTITCRASQNINSWLAWHQQKPGQAPKVLINKASNLQSGVPSRFSGSGSGTDYTLTISSMEPEDVATYYCQQDSSYPLTVTQAMTKTSQGAEVSGTPGSGGARCDIMMTQSPSSLSASPGDKVTITCRASQNINSWLAWHQQKPGQAPKVLINKASNLQSGVPSRFSGSGSGTDYTLTISSMEPEDVATYYCQQDSSYPLTVTQAMTKTSQGAEV</sequence>
<dbReference type="Proteomes" id="UP000694422">
    <property type="component" value="Unplaced"/>
</dbReference>
<keyword evidence="1" id="KW-0391">Immunity</keyword>
<dbReference type="PROSITE" id="PS50835">
    <property type="entry name" value="IG_LIKE"/>
    <property type="match status" value="2"/>
</dbReference>
<evidence type="ECO:0000259" key="4">
    <source>
        <dbReference type="PROSITE" id="PS50835"/>
    </source>
</evidence>
<evidence type="ECO:0000256" key="1">
    <source>
        <dbReference type="ARBA" id="ARBA00022859"/>
    </source>
</evidence>
<dbReference type="InterPro" id="IPR007110">
    <property type="entry name" value="Ig-like_dom"/>
</dbReference>
<dbReference type="SMART" id="SM00408">
    <property type="entry name" value="IGc2"/>
    <property type="match status" value="2"/>
</dbReference>
<evidence type="ECO:0000256" key="2">
    <source>
        <dbReference type="ARBA" id="ARBA00023130"/>
    </source>
</evidence>
<dbReference type="GO" id="GO:0019814">
    <property type="term" value="C:immunoglobulin complex"/>
    <property type="evidence" value="ECO:0007669"/>
    <property type="project" value="UniProtKB-KW"/>
</dbReference>